<evidence type="ECO:0000259" key="3">
    <source>
        <dbReference type="PROSITE" id="PS51186"/>
    </source>
</evidence>
<dbReference type="InterPro" id="IPR016181">
    <property type="entry name" value="Acyl_CoA_acyltransferase"/>
</dbReference>
<dbReference type="Pfam" id="PF00583">
    <property type="entry name" value="Acetyltransf_1"/>
    <property type="match status" value="1"/>
</dbReference>
<dbReference type="CDD" id="cd04301">
    <property type="entry name" value="NAT_SF"/>
    <property type="match status" value="1"/>
</dbReference>
<evidence type="ECO:0000256" key="1">
    <source>
        <dbReference type="ARBA" id="ARBA00022679"/>
    </source>
</evidence>
<evidence type="ECO:0000313" key="5">
    <source>
        <dbReference type="Proteomes" id="UP000661649"/>
    </source>
</evidence>
<dbReference type="InterPro" id="IPR000182">
    <property type="entry name" value="GNAT_dom"/>
</dbReference>
<keyword evidence="2" id="KW-0012">Acyltransferase</keyword>
<comment type="caution">
    <text evidence="4">The sequence shown here is derived from an EMBL/GenBank/DDBJ whole genome shotgun (WGS) entry which is preliminary data.</text>
</comment>
<dbReference type="Gene3D" id="3.40.630.30">
    <property type="match status" value="1"/>
</dbReference>
<dbReference type="PANTHER" id="PTHR10545:SF29">
    <property type="entry name" value="GH14572P-RELATED"/>
    <property type="match status" value="1"/>
</dbReference>
<organism evidence="4 5">
    <name type="scientific">Blautia stercoris</name>
    <dbReference type="NCBI Taxonomy" id="871664"/>
    <lineage>
        <taxon>Bacteria</taxon>
        <taxon>Bacillati</taxon>
        <taxon>Bacillota</taxon>
        <taxon>Clostridia</taxon>
        <taxon>Lachnospirales</taxon>
        <taxon>Lachnospiraceae</taxon>
        <taxon>Blautia</taxon>
    </lineage>
</organism>
<keyword evidence="1" id="KW-0808">Transferase</keyword>
<dbReference type="Proteomes" id="UP000661649">
    <property type="component" value="Unassembled WGS sequence"/>
</dbReference>
<reference evidence="4 5" key="1">
    <citation type="submission" date="2020-08" db="EMBL/GenBank/DDBJ databases">
        <title>Genome public.</title>
        <authorList>
            <person name="Liu C."/>
            <person name="Sun Q."/>
        </authorList>
    </citation>
    <scope>NUCLEOTIDE SEQUENCE [LARGE SCALE GENOMIC DNA]</scope>
    <source>
        <strain evidence="4 5">3_YM_SP_D4_24.mj</strain>
    </source>
</reference>
<gene>
    <name evidence="4" type="ORF">H8712_12335</name>
</gene>
<feature type="domain" description="N-acetyltransferase" evidence="3">
    <location>
        <begin position="1"/>
        <end position="141"/>
    </location>
</feature>
<name>A0ABR7PF22_9FIRM</name>
<protein>
    <submittedName>
        <fullName evidence="4">GNAT family N-acetyltransferase</fullName>
    </submittedName>
</protein>
<proteinExistence type="predicted"/>
<evidence type="ECO:0000313" key="4">
    <source>
        <dbReference type="EMBL" id="MBC8629385.1"/>
    </source>
</evidence>
<dbReference type="PROSITE" id="PS51186">
    <property type="entry name" value="GNAT"/>
    <property type="match status" value="1"/>
</dbReference>
<dbReference type="InterPro" id="IPR051016">
    <property type="entry name" value="Diverse_Substrate_AcTransf"/>
</dbReference>
<evidence type="ECO:0000256" key="2">
    <source>
        <dbReference type="ARBA" id="ARBA00023315"/>
    </source>
</evidence>
<dbReference type="PANTHER" id="PTHR10545">
    <property type="entry name" value="DIAMINE N-ACETYLTRANSFERASE"/>
    <property type="match status" value="1"/>
</dbReference>
<dbReference type="EMBL" id="JACRTP010000005">
    <property type="protein sequence ID" value="MBC8629385.1"/>
    <property type="molecule type" value="Genomic_DNA"/>
</dbReference>
<dbReference type="SUPFAM" id="SSF55729">
    <property type="entry name" value="Acyl-CoA N-acyltransferases (Nat)"/>
    <property type="match status" value="1"/>
</dbReference>
<sequence length="141" mass="16123">MQEKDRAEVLEMMQIFYASDVVIHKADDETLQKDISDCVGDCPYVDGYVFEIEGEIAGYGIAATGYSTEFGGVCIWLEDLYMKPEYRGHGIGRKFFEAVEEIYTDAVRFRLEVEKENAGAVALYQRLGYNFCTYDEMSKEI</sequence>
<keyword evidence="5" id="KW-1185">Reference proteome</keyword>
<accession>A0ABR7PF22</accession>